<evidence type="ECO:0000313" key="3">
    <source>
        <dbReference type="Proteomes" id="UP001158049"/>
    </source>
</evidence>
<comment type="caution">
    <text evidence="2">The sequence shown here is derived from an EMBL/GenBank/DDBJ whole genome shotgun (WGS) entry which is preliminary data.</text>
</comment>
<dbReference type="EMBL" id="FXUL01000041">
    <property type="protein sequence ID" value="SMP81067.1"/>
    <property type="molecule type" value="Genomic_DNA"/>
</dbReference>
<name>A0ABY1QV52_9BURK</name>
<dbReference type="Proteomes" id="UP001158049">
    <property type="component" value="Unassembled WGS sequence"/>
</dbReference>
<protein>
    <recommendedName>
        <fullName evidence="4">Lipoprotein</fullName>
    </recommendedName>
</protein>
<proteinExistence type="predicted"/>
<keyword evidence="3" id="KW-1185">Reference proteome</keyword>
<evidence type="ECO:0008006" key="4">
    <source>
        <dbReference type="Google" id="ProtNLM"/>
    </source>
</evidence>
<reference evidence="2 3" key="1">
    <citation type="submission" date="2017-05" db="EMBL/GenBank/DDBJ databases">
        <authorList>
            <person name="Varghese N."/>
            <person name="Submissions S."/>
        </authorList>
    </citation>
    <scope>NUCLEOTIDE SEQUENCE [LARGE SCALE GENOMIC DNA]</scope>
    <source>
        <strain evidence="2 3">DSM 26001</strain>
    </source>
</reference>
<feature type="signal peptide" evidence="1">
    <location>
        <begin position="1"/>
        <end position="19"/>
    </location>
</feature>
<feature type="chain" id="PRO_5046367236" description="Lipoprotein" evidence="1">
    <location>
        <begin position="20"/>
        <end position="121"/>
    </location>
</feature>
<evidence type="ECO:0000256" key="1">
    <source>
        <dbReference type="SAM" id="SignalP"/>
    </source>
</evidence>
<accession>A0ABY1QV52</accession>
<dbReference type="RefSeq" id="WP_283445607.1">
    <property type="nucleotide sequence ID" value="NZ_FXUL01000041.1"/>
</dbReference>
<gene>
    <name evidence="2" type="ORF">SAMN06295970_14117</name>
</gene>
<sequence>MKAYFYQSTVLITSFAFLAGCAISDPTIGPDSHVGYIQQFYSAQRLHLDPPACFANLTEQEIATGKYVRIRVPHGRRSENIYARVPSSVTASIHDEVEVSPKHCENGVIPTVVRIVKRDAK</sequence>
<organism evidence="2 3">
    <name type="scientific">Noviherbaspirillum suwonense</name>
    <dbReference type="NCBI Taxonomy" id="1224511"/>
    <lineage>
        <taxon>Bacteria</taxon>
        <taxon>Pseudomonadati</taxon>
        <taxon>Pseudomonadota</taxon>
        <taxon>Betaproteobacteria</taxon>
        <taxon>Burkholderiales</taxon>
        <taxon>Oxalobacteraceae</taxon>
        <taxon>Noviherbaspirillum</taxon>
    </lineage>
</organism>
<keyword evidence="1" id="KW-0732">Signal</keyword>
<evidence type="ECO:0000313" key="2">
    <source>
        <dbReference type="EMBL" id="SMP81067.1"/>
    </source>
</evidence>
<dbReference type="PROSITE" id="PS51257">
    <property type="entry name" value="PROKAR_LIPOPROTEIN"/>
    <property type="match status" value="1"/>
</dbReference>